<dbReference type="InterPro" id="IPR017871">
    <property type="entry name" value="ABC_transporter-like_CS"/>
</dbReference>
<dbReference type="Proteomes" id="UP000321617">
    <property type="component" value="Unassembled WGS sequence"/>
</dbReference>
<dbReference type="FunFam" id="3.40.50.300:FF:000032">
    <property type="entry name" value="Export ABC transporter ATP-binding protein"/>
    <property type="match status" value="1"/>
</dbReference>
<feature type="region of interest" description="Disordered" evidence="4">
    <location>
        <begin position="1"/>
        <end position="34"/>
    </location>
</feature>
<feature type="domain" description="ABC transporter" evidence="5">
    <location>
        <begin position="53"/>
        <end position="273"/>
    </location>
</feature>
<evidence type="ECO:0000313" key="6">
    <source>
        <dbReference type="EMBL" id="TWJ10749.1"/>
    </source>
</evidence>
<dbReference type="AlphaFoldDB" id="A0A562UYR5"/>
<feature type="compositionally biased region" description="Basic and acidic residues" evidence="4">
    <location>
        <begin position="1"/>
        <end position="12"/>
    </location>
</feature>
<proteinExistence type="predicted"/>
<protein>
    <submittedName>
        <fullName evidence="6">Putative ABC transport system ATP-binding protein</fullName>
    </submittedName>
</protein>
<dbReference type="CDD" id="cd03255">
    <property type="entry name" value="ABC_MJ0796_LolCDE_FtsE"/>
    <property type="match status" value="1"/>
</dbReference>
<reference evidence="6 7" key="1">
    <citation type="journal article" date="2013" name="Stand. Genomic Sci.">
        <title>Genomic Encyclopedia of Type Strains, Phase I: The one thousand microbial genomes (KMG-I) project.</title>
        <authorList>
            <person name="Kyrpides N.C."/>
            <person name="Woyke T."/>
            <person name="Eisen J.A."/>
            <person name="Garrity G."/>
            <person name="Lilburn T.G."/>
            <person name="Beck B.J."/>
            <person name="Whitman W.B."/>
            <person name="Hugenholtz P."/>
            <person name="Klenk H.P."/>
        </authorList>
    </citation>
    <scope>NUCLEOTIDE SEQUENCE [LARGE SCALE GENOMIC DNA]</scope>
    <source>
        <strain evidence="6 7">DSM 45044</strain>
    </source>
</reference>
<dbReference type="InterPro" id="IPR003439">
    <property type="entry name" value="ABC_transporter-like_ATP-bd"/>
</dbReference>
<dbReference type="Gene3D" id="3.40.50.300">
    <property type="entry name" value="P-loop containing nucleotide triphosphate hydrolases"/>
    <property type="match status" value="1"/>
</dbReference>
<dbReference type="InterPro" id="IPR015854">
    <property type="entry name" value="ABC_transpr_LolD-like"/>
</dbReference>
<dbReference type="PROSITE" id="PS50893">
    <property type="entry name" value="ABC_TRANSPORTER_2"/>
    <property type="match status" value="1"/>
</dbReference>
<keyword evidence="3 6" id="KW-0067">ATP-binding</keyword>
<dbReference type="InterPro" id="IPR027417">
    <property type="entry name" value="P-loop_NTPase"/>
</dbReference>
<dbReference type="EMBL" id="VLLL01000007">
    <property type="protein sequence ID" value="TWJ10749.1"/>
    <property type="molecule type" value="Genomic_DNA"/>
</dbReference>
<evidence type="ECO:0000259" key="5">
    <source>
        <dbReference type="PROSITE" id="PS50893"/>
    </source>
</evidence>
<dbReference type="GO" id="GO:0016887">
    <property type="term" value="F:ATP hydrolysis activity"/>
    <property type="evidence" value="ECO:0007669"/>
    <property type="project" value="InterPro"/>
</dbReference>
<gene>
    <name evidence="6" type="ORF">LX16_4172</name>
</gene>
<evidence type="ECO:0000256" key="3">
    <source>
        <dbReference type="ARBA" id="ARBA00022840"/>
    </source>
</evidence>
<dbReference type="GO" id="GO:0098796">
    <property type="term" value="C:membrane protein complex"/>
    <property type="evidence" value="ECO:0007669"/>
    <property type="project" value="UniProtKB-ARBA"/>
</dbReference>
<keyword evidence="2" id="KW-0547">Nucleotide-binding</keyword>
<dbReference type="PANTHER" id="PTHR24220">
    <property type="entry name" value="IMPORT ATP-BINDING PROTEIN"/>
    <property type="match status" value="1"/>
</dbReference>
<dbReference type="GO" id="GO:0005886">
    <property type="term" value="C:plasma membrane"/>
    <property type="evidence" value="ECO:0007669"/>
    <property type="project" value="TreeGrafter"/>
</dbReference>
<keyword evidence="7" id="KW-1185">Reference proteome</keyword>
<dbReference type="GO" id="GO:0022857">
    <property type="term" value="F:transmembrane transporter activity"/>
    <property type="evidence" value="ECO:0007669"/>
    <property type="project" value="UniProtKB-ARBA"/>
</dbReference>
<evidence type="ECO:0000256" key="1">
    <source>
        <dbReference type="ARBA" id="ARBA00022448"/>
    </source>
</evidence>
<comment type="caution">
    <text evidence="6">The sequence shown here is derived from an EMBL/GenBank/DDBJ whole genome shotgun (WGS) entry which is preliminary data.</text>
</comment>
<dbReference type="SUPFAM" id="SSF52540">
    <property type="entry name" value="P-loop containing nucleoside triphosphate hydrolases"/>
    <property type="match status" value="1"/>
</dbReference>
<accession>A0A562UYR5</accession>
<dbReference type="SMART" id="SM00382">
    <property type="entry name" value="AAA"/>
    <property type="match status" value="1"/>
</dbReference>
<organism evidence="6 7">
    <name type="scientific">Stackebrandtia albiflava</name>
    <dbReference type="NCBI Taxonomy" id="406432"/>
    <lineage>
        <taxon>Bacteria</taxon>
        <taxon>Bacillati</taxon>
        <taxon>Actinomycetota</taxon>
        <taxon>Actinomycetes</taxon>
        <taxon>Glycomycetales</taxon>
        <taxon>Glycomycetaceae</taxon>
        <taxon>Stackebrandtia</taxon>
    </lineage>
</organism>
<dbReference type="PROSITE" id="PS00211">
    <property type="entry name" value="ABC_TRANSPORTER_1"/>
    <property type="match status" value="1"/>
</dbReference>
<keyword evidence="1" id="KW-0813">Transport</keyword>
<dbReference type="InterPro" id="IPR017911">
    <property type="entry name" value="MacB-like_ATP-bd"/>
</dbReference>
<dbReference type="PANTHER" id="PTHR24220:SF86">
    <property type="entry name" value="ABC TRANSPORTER ABCH.1"/>
    <property type="match status" value="1"/>
</dbReference>
<dbReference type="InterPro" id="IPR003593">
    <property type="entry name" value="AAA+_ATPase"/>
</dbReference>
<name>A0A562UYR5_9ACTN</name>
<dbReference type="GO" id="GO:0005524">
    <property type="term" value="F:ATP binding"/>
    <property type="evidence" value="ECO:0007669"/>
    <property type="project" value="UniProtKB-KW"/>
</dbReference>
<evidence type="ECO:0000256" key="2">
    <source>
        <dbReference type="ARBA" id="ARBA00022741"/>
    </source>
</evidence>
<dbReference type="Pfam" id="PF00005">
    <property type="entry name" value="ABC_tran"/>
    <property type="match status" value="1"/>
</dbReference>
<evidence type="ECO:0000313" key="7">
    <source>
        <dbReference type="Proteomes" id="UP000321617"/>
    </source>
</evidence>
<sequence length="274" mass="29287">MSVDGRMRRDRPSTSYSATTERRKPMVHSPSTAEPVTVGDVTVEADSADTGLIHLDGVGLTYPGPPPVEALRPCDLRIDSGEYVAIVGPSGSGKSTLLNLLGLLDRPTCGRYLLDGNDTSLMSEKQRTALRARTIGFVFQSFHLMPHRTAEENVALSLVYQGIPARRRREKARDMLEHVGLGHRLGAVPTTLSGGERQRVAIARALAAAPSLLLCDEPTGNLDSKTAESVMNTLDELNAAGLTVLIITHDDEIAGHAGRAVTIRDGVLSEGFGS</sequence>
<evidence type="ECO:0000256" key="4">
    <source>
        <dbReference type="SAM" id="MobiDB-lite"/>
    </source>
</evidence>